<proteinExistence type="predicted"/>
<keyword evidence="2" id="KW-1185">Reference proteome</keyword>
<gene>
    <name evidence="1" type="ORF">M8744_10240</name>
</gene>
<comment type="caution">
    <text evidence="1">The sequence shown here is derived from an EMBL/GenBank/DDBJ whole genome shotgun (WGS) entry which is preliminary data.</text>
</comment>
<organism evidence="1 2">
    <name type="scientific">Lutimaribacter degradans</name>
    <dbReference type="NCBI Taxonomy" id="2945989"/>
    <lineage>
        <taxon>Bacteria</taxon>
        <taxon>Pseudomonadati</taxon>
        <taxon>Pseudomonadota</taxon>
        <taxon>Alphaproteobacteria</taxon>
        <taxon>Rhodobacterales</taxon>
        <taxon>Roseobacteraceae</taxon>
        <taxon>Lutimaribacter</taxon>
    </lineage>
</organism>
<evidence type="ECO:0000313" key="2">
    <source>
        <dbReference type="Proteomes" id="UP001203036"/>
    </source>
</evidence>
<name>A0ACC5ZXF4_9RHOB</name>
<protein>
    <submittedName>
        <fullName evidence="1">NADP-dependent oxidoreductase</fullName>
    </submittedName>
</protein>
<evidence type="ECO:0000313" key="1">
    <source>
        <dbReference type="EMBL" id="MCM2562520.1"/>
    </source>
</evidence>
<dbReference type="EMBL" id="JAMQGO010000006">
    <property type="protein sequence ID" value="MCM2562520.1"/>
    <property type="molecule type" value="Genomic_DNA"/>
</dbReference>
<sequence>MTETMKRIVLARRPTGAPVDDDFRLEESPAPEPGEGEVLVRVHYMSLDPYMRGRMDDAKSYATPVPLDGTMEGGAVGEVIASNHPNFKPGDFAFGMFGWATHGIQPGDVLRKIDPAHGPITASLGVLGMPGFTGWFGLTEYGQPKEGETVVVAAATGPVGSMVGQIAKARGCRVVGVAGGPEKCKMAVETFGFDECLDHRAYADGAEMRAALAEACPKGIDIYFENVAGKVLEGVLPLMNVGGRIPVCGMISWYNAGALGANAGGDKDQLPKLWRMILVNRLHVHGFIISDHFDRFADFMREVGPMVASGQLKFVEDIAEGLENAPRAFRGMLEGKNKGKQVVKVI</sequence>
<accession>A0ACC5ZXF4</accession>
<dbReference type="Proteomes" id="UP001203036">
    <property type="component" value="Unassembled WGS sequence"/>
</dbReference>
<reference evidence="1" key="1">
    <citation type="submission" date="2022-06" db="EMBL/GenBank/DDBJ databases">
        <title>Lutimaribacter sp. EGI FJ00013, a novel bacterium isolated from a salt lake sediment enrichment.</title>
        <authorList>
            <person name="Gao L."/>
            <person name="Fang B.-Z."/>
            <person name="Li W.-J."/>
        </authorList>
    </citation>
    <scope>NUCLEOTIDE SEQUENCE</scope>
    <source>
        <strain evidence="1">EGI FJ00013</strain>
    </source>
</reference>